<dbReference type="PANTHER" id="PTHR47635:SF2">
    <property type="entry name" value="LAMG-LIKE JELLYROLL FOLD DOMAIN-CONTAINING PROTEIN"/>
    <property type="match status" value="1"/>
</dbReference>
<dbReference type="RefSeq" id="WP_163487147.1">
    <property type="nucleotide sequence ID" value="NZ_CP048739.1"/>
</dbReference>
<evidence type="ECO:0000259" key="5">
    <source>
        <dbReference type="SMART" id="SM00560"/>
    </source>
</evidence>
<reference evidence="6 7" key="1">
    <citation type="submission" date="2020-02" db="EMBL/GenBank/DDBJ databases">
        <title>Whole genome sequence of Halogeometricum borinquense strain wsp4.</title>
        <authorList>
            <person name="Verma D.K."/>
            <person name="Gopal K."/>
            <person name="Prasad E.S."/>
        </authorList>
    </citation>
    <scope>NUCLEOTIDE SEQUENCE [LARGE SCALE GENOMIC DNA]</scope>
    <source>
        <strain evidence="7">wsp4</strain>
    </source>
</reference>
<dbReference type="InterPro" id="IPR006558">
    <property type="entry name" value="LamG-like"/>
</dbReference>
<sequence>MDTRTKALLITVLFLVALPLASAKASGLEGFSAEKVNESFHADHIRFQTSYLDYNLTPRQLFIPDSLNNSVVSFSYTLNSWNNDTAQISYNLQYGQAINGYEYPDSDVDALLGNDDSNSSYPANYYQSDDTTEAVGNTPRDRVFDFEIADGIGNKNDDRTLFWRINVTSQNEHLLVDYDLYFNDTENITLIHSWMDTYSGEEPLLATVKDQLFEVNGDTSRIGLTYDNRGDEARNITVLTAYPPEYTFNGYDNEYATTTVIGDYYSIVKERAEAAGLSSSVLLDSRTGYTFEAVNVSVPADATADLRADLTQQASTTQPMYMWVLGSVAGGYFSNSDLLGAWPLNESSGSTAYDYSTNANDLPHFNNPTVGVDGFWGTAYEFDGSHGSVGQNSLTLSNSDTFTMQAWVNSDTASPSEVKMAFLHKDGGSTEAVLRLETDGRMHFLAYDGSSSNINIQSDPINAGEWYHVVGRYDDSTSNATLWMNGSLVATAALSRDSTIGGNKGVWIGSWTDKNDRFVWDGLIDEVRIWSTALNATEISNLHQYNDIRGDTGGGGDSTPPSITIHSPADGSVTNDQTPWLNVTADEAVDTWLYNVDGAANQTFTPNITLSSLTEGSHTVDVYSNDTAGNNGSAASTFTVDVTKPVVAFTDSATAEGTLNQDWLFFNVTATDSNGISTVLRNLDGANTSQANGAGTYYWYNYTGLADGAHTLQGYANDTAGNWNKTAQRSYTLDTTGPTITGLAANPDPVEAGSQTNMSATITDAGSSVDSAFCSFYDSDDTLVESNVTKDGGSGSNYYWLITPIEEVSDIGTWDVNCYANDTGGATSSASTNFEVYDQPPSWKNAVSNVTNVNQGQAVNFSAQSVGNVTGLTDVIISKNDSGSFKNITFSEEYTDKANRQYRTDEIEGIWNFELHEITASNPLADSLDDVTGIHWNGSTWLTVIDFHGDGFGDESEIRTYDSSWTQLSSVKINSEAEFAQDIHEGQDGFIYVLSENANPGKVYKYYANLTYTGESISLPALSNSDVPGGMYQDGNGFWWVVQDDSSSNSNWLFKFYNNWTYTGESKRPFRSDEGGANDIFKDEYGDWWFLHGDDAYRKTDGSFSILKYLTNSSGNRESLEKVDETWYISTDKGSVLEASPALNDEWRSFTYEWSNNGFSGTLGFRFWARDDNNNWAKSSTQTINVNGPPVFDTPTITYTGVGETLTKELKLRYSDPNGNDISTVSNPSIGSLSADNTTATVTGWSSPFDWLARITDFNGLTADREVNFTATENFALVENATGSVNESQQVLNTSVSVNIRGDAMNYSITAAQPDVIKSTVRDDDETTTTGLTGIVEKTWYWIVDHITTKTFEYQDRSKSSDTDTQYYAVNKQINNNGSTAFTRVNVTSPSVSGTCTNCAYRTTDVPANTTINETYNTSGDFITDEKNFAASPESPEVTLGVNYLASRHIQLNNTQPFAWSTINITEAVTAPEYCFQNNASTIAVGTGAKNYSVQFSCDPGDITSRTESQLNVSDNTDRVWINGTFNVSTNLSEETPMAIKVPRGNKNPDNRDGGSLNAFIEDISASGNPQLNITDTGSFFRISVGPKFQNSSLHTNDEDYAVTYTLSGDSTTIIENGGSSGGSVGGGQQDDGPTQTTIELEPGEDVFNVLPGQTAQLSFKIQNNAEFNTTVELIRGAEQFCRYVTIQQSLTSDTPEYGQRGNYDIDAKEDGTIFPGGTTTLLRGIRVEMPDQETLDSWDETPPYRCTFNATSSYGTAESLIVQVSSESDTLAASLGEVLKSLTGFQLFTSIDTPSFYWLCGIEPLPECGPGDRVELPIWPTSDGWAVLLISMTLLGSFALIGRRVMQ</sequence>
<dbReference type="InterPro" id="IPR013783">
    <property type="entry name" value="Ig-like_fold"/>
</dbReference>
<gene>
    <name evidence="6" type="ORF">G3I44_14350</name>
</gene>
<proteinExistence type="predicted"/>
<dbReference type="SUPFAM" id="SSF49899">
    <property type="entry name" value="Concanavalin A-like lectins/glucanases"/>
    <property type="match status" value="1"/>
</dbReference>
<name>A0A6C0UJH5_9EURY</name>
<protein>
    <submittedName>
        <fullName evidence="6">LamG domain-containing protein</fullName>
    </submittedName>
</protein>
<evidence type="ECO:0000256" key="3">
    <source>
        <dbReference type="SAM" id="MobiDB-lite"/>
    </source>
</evidence>
<dbReference type="GeneID" id="44080605"/>
<feature type="transmembrane region" description="Helical" evidence="4">
    <location>
        <begin position="1825"/>
        <end position="1843"/>
    </location>
</feature>
<dbReference type="Pfam" id="PF13385">
    <property type="entry name" value="Laminin_G_3"/>
    <property type="match status" value="1"/>
</dbReference>
<feature type="domain" description="LamG-like jellyroll fold" evidence="5">
    <location>
        <begin position="400"/>
        <end position="537"/>
    </location>
</feature>
<organism evidence="6 7">
    <name type="scientific">Halogeometricum borinquense</name>
    <dbReference type="NCBI Taxonomy" id="60847"/>
    <lineage>
        <taxon>Archaea</taxon>
        <taxon>Methanobacteriati</taxon>
        <taxon>Methanobacteriota</taxon>
        <taxon>Stenosarchaea group</taxon>
        <taxon>Halobacteria</taxon>
        <taxon>Halobacteriales</taxon>
        <taxon>Haloferacaceae</taxon>
        <taxon>Halogeometricum</taxon>
    </lineage>
</organism>
<evidence type="ECO:0000313" key="6">
    <source>
        <dbReference type="EMBL" id="QIB75367.1"/>
    </source>
</evidence>
<evidence type="ECO:0000256" key="2">
    <source>
        <dbReference type="ARBA" id="ARBA00023157"/>
    </source>
</evidence>
<accession>A0A6C0UJH5</accession>
<dbReference type="Proteomes" id="UP000465846">
    <property type="component" value="Chromosome"/>
</dbReference>
<dbReference type="InterPro" id="IPR013320">
    <property type="entry name" value="ConA-like_dom_sf"/>
</dbReference>
<keyword evidence="4" id="KW-0812">Transmembrane</keyword>
<feature type="compositionally biased region" description="Gly residues" evidence="3">
    <location>
        <begin position="1619"/>
        <end position="1630"/>
    </location>
</feature>
<dbReference type="Gene3D" id="2.60.40.10">
    <property type="entry name" value="Immunoglobulins"/>
    <property type="match status" value="2"/>
</dbReference>
<evidence type="ECO:0000256" key="4">
    <source>
        <dbReference type="SAM" id="Phobius"/>
    </source>
</evidence>
<keyword evidence="4" id="KW-1133">Transmembrane helix</keyword>
<dbReference type="Gene3D" id="2.60.120.200">
    <property type="match status" value="1"/>
</dbReference>
<dbReference type="EMBL" id="CP048739">
    <property type="protein sequence ID" value="QIB75367.1"/>
    <property type="molecule type" value="Genomic_DNA"/>
</dbReference>
<feature type="region of interest" description="Disordered" evidence="3">
    <location>
        <begin position="1615"/>
        <end position="1637"/>
    </location>
</feature>
<evidence type="ECO:0000313" key="7">
    <source>
        <dbReference type="Proteomes" id="UP000465846"/>
    </source>
</evidence>
<keyword evidence="4" id="KW-0472">Membrane</keyword>
<dbReference type="SMART" id="SM00560">
    <property type="entry name" value="LamGL"/>
    <property type="match status" value="1"/>
</dbReference>
<keyword evidence="2" id="KW-1015">Disulfide bond</keyword>
<keyword evidence="1" id="KW-0732">Signal</keyword>
<evidence type="ECO:0000256" key="1">
    <source>
        <dbReference type="ARBA" id="ARBA00022729"/>
    </source>
</evidence>
<dbReference type="PANTHER" id="PTHR47635">
    <property type="entry name" value="CUB DOMAIN-CONTAINING PROTEIN"/>
    <property type="match status" value="1"/>
</dbReference>